<sequence>MSSLSAANAKFTLDLLPHLGEAAGNVFYSPVSITSALAMLYLGAKGNTARQIEKLSTYLNRVIQLASFCMLKAGESGNVHQQFQKFLTELNKPSDAYKLEIANRIYGEKKFRFLQEYLDGLKKFYLANVESLDFRNAPEESRKKINSWVESQTNGKIKDLFPSDTLGADTVLVLVNAVYFKGQWDHAFNKEHTTEAKFQLNKNVSKSVQMMRKSSYFHFALLEDVQAKILEIPYKGKDLSMIVLLPNEADGLQKASLTNLLEDKLTAEKLMEWSSLDRMKMTYVDLCFPRFKVEESYNLEAVLGALGMEDVFRPLKADLSGMTGSQGLSVSKAVHKSFVEVNEEGTQAAAASGIVIEVTSSPVRESFCCDHPFLFFILQKKTNSILFFGRVSSPEA</sequence>
<dbReference type="InterPro" id="IPR042185">
    <property type="entry name" value="Serpin_sf_2"/>
</dbReference>
<organism evidence="7 8">
    <name type="scientific">Sciurus vulgaris</name>
    <name type="common">Eurasian red squirrel</name>
    <dbReference type="NCBI Taxonomy" id="55149"/>
    <lineage>
        <taxon>Eukaryota</taxon>
        <taxon>Metazoa</taxon>
        <taxon>Chordata</taxon>
        <taxon>Craniata</taxon>
        <taxon>Vertebrata</taxon>
        <taxon>Euteleostomi</taxon>
        <taxon>Mammalia</taxon>
        <taxon>Eutheria</taxon>
        <taxon>Euarchontoglires</taxon>
        <taxon>Glires</taxon>
        <taxon>Rodentia</taxon>
        <taxon>Sciuromorpha</taxon>
        <taxon>Sciuridae</taxon>
        <taxon>Sciurinae</taxon>
        <taxon>Sciurini</taxon>
        <taxon>Sciurus</taxon>
    </lineage>
</organism>
<dbReference type="AlphaFoldDB" id="A0A8D2CNF4"/>
<dbReference type="PANTHER" id="PTHR11461">
    <property type="entry name" value="SERINE PROTEASE INHIBITOR, SERPIN"/>
    <property type="match status" value="1"/>
</dbReference>
<dbReference type="GO" id="GO:0004867">
    <property type="term" value="F:serine-type endopeptidase inhibitor activity"/>
    <property type="evidence" value="ECO:0007669"/>
    <property type="project" value="InterPro"/>
</dbReference>
<dbReference type="InterPro" id="IPR023796">
    <property type="entry name" value="Serpin_dom"/>
</dbReference>
<protein>
    <recommendedName>
        <fullName evidence="6">Serpin domain-containing protein</fullName>
    </recommendedName>
</protein>
<dbReference type="Proteomes" id="UP000694564">
    <property type="component" value="Chromosome 13"/>
</dbReference>
<dbReference type="PANTHER" id="PTHR11461:SF186">
    <property type="entry name" value="SERPIN B4"/>
    <property type="match status" value="1"/>
</dbReference>
<comment type="similarity">
    <text evidence="2">Belongs to the serpin family. Ov-serpin subfamily.</text>
</comment>
<dbReference type="InterPro" id="IPR036186">
    <property type="entry name" value="Serpin_sf"/>
</dbReference>
<dbReference type="FunFam" id="2.30.39.10:FF:000071">
    <property type="entry name" value="Serpin B3"/>
    <property type="match status" value="1"/>
</dbReference>
<evidence type="ECO:0000256" key="1">
    <source>
        <dbReference type="ARBA" id="ARBA00004496"/>
    </source>
</evidence>
<dbReference type="GeneTree" id="ENSGT00940000154520"/>
<accession>A0A8D2CNF4</accession>
<evidence type="ECO:0000256" key="5">
    <source>
        <dbReference type="ARBA" id="ARBA00023180"/>
    </source>
</evidence>
<dbReference type="FunFam" id="3.30.497.10:FF:000001">
    <property type="entry name" value="Serine protease inhibitor"/>
    <property type="match status" value="1"/>
</dbReference>
<dbReference type="SUPFAM" id="SSF56574">
    <property type="entry name" value="Serpins"/>
    <property type="match status" value="1"/>
</dbReference>
<dbReference type="CDD" id="cd19956">
    <property type="entry name" value="serpinB"/>
    <property type="match status" value="1"/>
</dbReference>
<dbReference type="Ensembl" id="ENSSVLT00005009257.1">
    <property type="protein sequence ID" value="ENSSVLP00005008326.1"/>
    <property type="gene ID" value="ENSSVLG00005006246.1"/>
</dbReference>
<dbReference type="Pfam" id="PF00079">
    <property type="entry name" value="Serpin"/>
    <property type="match status" value="1"/>
</dbReference>
<name>A0A8D2CNF4_SCIVU</name>
<dbReference type="SMART" id="SM00093">
    <property type="entry name" value="SERPIN"/>
    <property type="match status" value="1"/>
</dbReference>
<feature type="domain" description="Serpin" evidence="6">
    <location>
        <begin position="13"/>
        <end position="394"/>
    </location>
</feature>
<dbReference type="GO" id="GO:0002020">
    <property type="term" value="F:protease binding"/>
    <property type="evidence" value="ECO:0007669"/>
    <property type="project" value="UniProtKB-ARBA"/>
</dbReference>
<reference evidence="7" key="2">
    <citation type="submission" date="2025-09" db="UniProtKB">
        <authorList>
            <consortium name="Ensembl"/>
        </authorList>
    </citation>
    <scope>IDENTIFICATION</scope>
</reference>
<dbReference type="InterPro" id="IPR000215">
    <property type="entry name" value="Serpin_fam"/>
</dbReference>
<keyword evidence="8" id="KW-1185">Reference proteome</keyword>
<dbReference type="Gene3D" id="3.30.497.10">
    <property type="entry name" value="Antithrombin, subunit I, domain 2"/>
    <property type="match status" value="1"/>
</dbReference>
<dbReference type="InterPro" id="IPR042178">
    <property type="entry name" value="Serpin_sf_1"/>
</dbReference>
<dbReference type="GO" id="GO:0005829">
    <property type="term" value="C:cytosol"/>
    <property type="evidence" value="ECO:0007669"/>
    <property type="project" value="UniProtKB-ARBA"/>
</dbReference>
<evidence type="ECO:0000256" key="4">
    <source>
        <dbReference type="ARBA" id="ARBA00022729"/>
    </source>
</evidence>
<evidence type="ECO:0000313" key="8">
    <source>
        <dbReference type="Proteomes" id="UP000694564"/>
    </source>
</evidence>
<dbReference type="Gene3D" id="2.30.39.10">
    <property type="entry name" value="Alpha-1-antitrypsin, domain 1"/>
    <property type="match status" value="1"/>
</dbReference>
<comment type="subcellular location">
    <subcellularLocation>
        <location evidence="1">Cytoplasm</location>
    </subcellularLocation>
</comment>
<keyword evidence="5" id="KW-0325">Glycoprotein</keyword>
<dbReference type="GO" id="GO:0005615">
    <property type="term" value="C:extracellular space"/>
    <property type="evidence" value="ECO:0007669"/>
    <property type="project" value="InterPro"/>
</dbReference>
<evidence type="ECO:0000256" key="3">
    <source>
        <dbReference type="ARBA" id="ARBA00022490"/>
    </source>
</evidence>
<dbReference type="FunFam" id="2.10.310.10:FF:000001">
    <property type="entry name" value="Serpin family A member 1"/>
    <property type="match status" value="1"/>
</dbReference>
<keyword evidence="4" id="KW-0732">Signal</keyword>
<reference evidence="7" key="1">
    <citation type="submission" date="2025-08" db="UniProtKB">
        <authorList>
            <consortium name="Ensembl"/>
        </authorList>
    </citation>
    <scope>IDENTIFICATION</scope>
</reference>
<evidence type="ECO:0000256" key="2">
    <source>
        <dbReference type="ARBA" id="ARBA00006426"/>
    </source>
</evidence>
<proteinExistence type="inferred from homology"/>
<keyword evidence="3" id="KW-0963">Cytoplasm</keyword>
<evidence type="ECO:0000259" key="6">
    <source>
        <dbReference type="SMART" id="SM00093"/>
    </source>
</evidence>
<evidence type="ECO:0000313" key="7">
    <source>
        <dbReference type="Ensembl" id="ENSSVLP00005008326.1"/>
    </source>
</evidence>